<dbReference type="Pfam" id="PF17820">
    <property type="entry name" value="PDZ_6"/>
    <property type="match status" value="1"/>
</dbReference>
<dbReference type="Proteomes" id="UP000462014">
    <property type="component" value="Unassembled WGS sequence"/>
</dbReference>
<feature type="domain" description="PDZ" evidence="1">
    <location>
        <begin position="314"/>
        <end position="384"/>
    </location>
</feature>
<dbReference type="SUPFAM" id="SSF50630">
    <property type="entry name" value="Acid proteases"/>
    <property type="match status" value="1"/>
</dbReference>
<dbReference type="InterPro" id="IPR021109">
    <property type="entry name" value="Peptidase_aspartic_dom_sf"/>
</dbReference>
<sequence>MLTAIAMPVCGQTFTISNGQHKALVPFRFIRNMLVVQVQINNRGPYNFILDTGCGLMLITDPLLVDSLSLKYKKRVKVTGLGEGEDLDAWMVPVLDVKIKGIEGKNISAAILSKDVLDLSSFAGIHIHGLIGYDFFNSFPVKINFTDSTLTAFSTHKVPVWRKGTKIPLNIEDKKPYLNANINFKEGCGLPLKLMVDLGAGHPLSVENGWNSSSTMPDKFITAANLGVGLSGPINGFMSRVDEMKIGNYQFRQVITAFPDSCSAMDKVTTIKRDGSIGIDLLKRFVLLFDYQQGYLYLKPSYNLKEPFEHDMSGLEYFAAGNDFHRIIVCRVEPGSAADQLGIEKDDELLSINFKEVSRMSLQEIDEILRSKNDRTLLLEVMHQNIPARLLLTLKRRI</sequence>
<organism evidence="2 3">
    <name type="scientific">Mucilaginibacter arboris</name>
    <dbReference type="NCBI Taxonomy" id="2682090"/>
    <lineage>
        <taxon>Bacteria</taxon>
        <taxon>Pseudomonadati</taxon>
        <taxon>Bacteroidota</taxon>
        <taxon>Sphingobacteriia</taxon>
        <taxon>Sphingobacteriales</taxon>
        <taxon>Sphingobacteriaceae</taxon>
        <taxon>Mucilaginibacter</taxon>
    </lineage>
</organism>
<dbReference type="InterPro" id="IPR041489">
    <property type="entry name" value="PDZ_6"/>
</dbReference>
<name>A0A7K1SYR9_9SPHI</name>
<evidence type="ECO:0000259" key="1">
    <source>
        <dbReference type="PROSITE" id="PS50106"/>
    </source>
</evidence>
<dbReference type="Gene3D" id="2.40.70.10">
    <property type="entry name" value="Acid Proteases"/>
    <property type="match status" value="2"/>
</dbReference>
<dbReference type="SUPFAM" id="SSF50156">
    <property type="entry name" value="PDZ domain-like"/>
    <property type="match status" value="1"/>
</dbReference>
<dbReference type="Pfam" id="PF13650">
    <property type="entry name" value="Asp_protease_2"/>
    <property type="match status" value="1"/>
</dbReference>
<evidence type="ECO:0000313" key="3">
    <source>
        <dbReference type="Proteomes" id="UP000462014"/>
    </source>
</evidence>
<proteinExistence type="predicted"/>
<dbReference type="SMART" id="SM00228">
    <property type="entry name" value="PDZ"/>
    <property type="match status" value="1"/>
</dbReference>
<dbReference type="InterPro" id="IPR001478">
    <property type="entry name" value="PDZ"/>
</dbReference>
<dbReference type="InterPro" id="IPR034122">
    <property type="entry name" value="Retropepsin-like_bacterial"/>
</dbReference>
<dbReference type="CDD" id="cd05483">
    <property type="entry name" value="retropepsin_like_bacteria"/>
    <property type="match status" value="1"/>
</dbReference>
<protein>
    <submittedName>
        <fullName evidence="2">Peptide-binding protein</fullName>
    </submittedName>
</protein>
<keyword evidence="3" id="KW-1185">Reference proteome</keyword>
<gene>
    <name evidence="2" type="ORF">GO621_13015</name>
</gene>
<dbReference type="AlphaFoldDB" id="A0A7K1SYR9"/>
<accession>A0A7K1SYR9</accession>
<dbReference type="PROSITE" id="PS50106">
    <property type="entry name" value="PDZ"/>
    <property type="match status" value="1"/>
</dbReference>
<reference evidence="2 3" key="1">
    <citation type="submission" date="2019-12" db="EMBL/GenBank/DDBJ databases">
        <title>Mucilaginibacter sp. HMF7410 genome sequencing and assembly.</title>
        <authorList>
            <person name="Kang H."/>
            <person name="Cha I."/>
            <person name="Kim H."/>
            <person name="Joh K."/>
        </authorList>
    </citation>
    <scope>NUCLEOTIDE SEQUENCE [LARGE SCALE GENOMIC DNA]</scope>
    <source>
        <strain evidence="2 3">HMF7410</strain>
    </source>
</reference>
<dbReference type="RefSeq" id="WP_157567715.1">
    <property type="nucleotide sequence ID" value="NZ_WPIK01000011.1"/>
</dbReference>
<comment type="caution">
    <text evidence="2">The sequence shown here is derived from an EMBL/GenBank/DDBJ whole genome shotgun (WGS) entry which is preliminary data.</text>
</comment>
<evidence type="ECO:0000313" key="2">
    <source>
        <dbReference type="EMBL" id="MVN22453.1"/>
    </source>
</evidence>
<dbReference type="InterPro" id="IPR036034">
    <property type="entry name" value="PDZ_sf"/>
</dbReference>
<dbReference type="EMBL" id="WPIK01000011">
    <property type="protein sequence ID" value="MVN22453.1"/>
    <property type="molecule type" value="Genomic_DNA"/>
</dbReference>
<dbReference type="Gene3D" id="2.30.42.10">
    <property type="match status" value="1"/>
</dbReference>